<feature type="domain" description="Polymerase beta nucleotidyltransferase" evidence="1">
    <location>
        <begin position="8"/>
        <end position="67"/>
    </location>
</feature>
<dbReference type="Pfam" id="PF18765">
    <property type="entry name" value="Polbeta"/>
    <property type="match status" value="1"/>
</dbReference>
<name>A0A0U9HZ17_9BACT</name>
<reference evidence="3" key="1">
    <citation type="submission" date="2016-01" db="EMBL/GenBank/DDBJ databases">
        <title>Draft genome sequence of Thermodesulfovibrio aggregans strain TGE-P1.</title>
        <authorList>
            <person name="Sekiguchi Y."/>
            <person name="Ohashi A."/>
            <person name="Matsuura N."/>
            <person name="Tourlousse M.D."/>
        </authorList>
    </citation>
    <scope>NUCLEOTIDE SEQUENCE [LARGE SCALE GENOMIC DNA]</scope>
    <source>
        <strain evidence="3">TGE-P1</strain>
    </source>
</reference>
<dbReference type="STRING" id="86166.TAGGR_3209"/>
<accession>A0A0U9HZ17</accession>
<dbReference type="InterPro" id="IPR052930">
    <property type="entry name" value="TA_antitoxin_MntA"/>
</dbReference>
<dbReference type="InterPro" id="IPR041633">
    <property type="entry name" value="Polbeta"/>
</dbReference>
<dbReference type="PANTHER" id="PTHR43852">
    <property type="entry name" value="NUCLEOTIDYLTRANSFERASE"/>
    <property type="match status" value="1"/>
</dbReference>
<dbReference type="PANTHER" id="PTHR43852:SF3">
    <property type="entry name" value="NUCLEOTIDYLTRANSFERASE"/>
    <property type="match status" value="1"/>
</dbReference>
<keyword evidence="3" id="KW-1185">Reference proteome</keyword>
<protein>
    <recommendedName>
        <fullName evidence="1">Polymerase beta nucleotidyltransferase domain-containing protein</fullName>
    </recommendedName>
</protein>
<comment type="caution">
    <text evidence="2">The sequence shown here is derived from an EMBL/GenBank/DDBJ whole genome shotgun (WGS) entry which is preliminary data.</text>
</comment>
<dbReference type="AlphaFoldDB" id="A0A0U9HZ17"/>
<dbReference type="InterPro" id="IPR043519">
    <property type="entry name" value="NT_sf"/>
</dbReference>
<dbReference type="Gene3D" id="3.30.460.10">
    <property type="entry name" value="Beta Polymerase, domain 2"/>
    <property type="match status" value="1"/>
</dbReference>
<sequence>MRIELIDKIKKVLSENEHIIFAYLFGSFMKSEIYNDIDIAVYCNEPLENPFEVTSDLKMALSEATGLYPDFFDITLINYSLKSDRADSLLILYEIFNGFLLLDRNPHLRTSLIEKISLQLREIEGILKEVFA</sequence>
<dbReference type="OrthoDB" id="360741at2"/>
<dbReference type="Proteomes" id="UP000054976">
    <property type="component" value="Unassembled WGS sequence"/>
</dbReference>
<organism evidence="2 3">
    <name type="scientific">Thermodesulfovibrio aggregans</name>
    <dbReference type="NCBI Taxonomy" id="86166"/>
    <lineage>
        <taxon>Bacteria</taxon>
        <taxon>Pseudomonadati</taxon>
        <taxon>Nitrospirota</taxon>
        <taxon>Thermodesulfovibrionia</taxon>
        <taxon>Thermodesulfovibrionales</taxon>
        <taxon>Thermodesulfovibrionaceae</taxon>
        <taxon>Thermodesulfovibrio</taxon>
    </lineage>
</organism>
<gene>
    <name evidence="2" type="ORF">TAGGR_3209</name>
</gene>
<dbReference type="EMBL" id="BCNO01000003">
    <property type="protein sequence ID" value="GAQ95733.1"/>
    <property type="molecule type" value="Genomic_DNA"/>
</dbReference>
<evidence type="ECO:0000313" key="2">
    <source>
        <dbReference type="EMBL" id="GAQ95733.1"/>
    </source>
</evidence>
<evidence type="ECO:0000313" key="3">
    <source>
        <dbReference type="Proteomes" id="UP000054976"/>
    </source>
</evidence>
<evidence type="ECO:0000259" key="1">
    <source>
        <dbReference type="Pfam" id="PF18765"/>
    </source>
</evidence>
<dbReference type="RefSeq" id="WP_059177159.1">
    <property type="nucleotide sequence ID" value="NZ_BCNO01000003.1"/>
</dbReference>
<dbReference type="SUPFAM" id="SSF81301">
    <property type="entry name" value="Nucleotidyltransferase"/>
    <property type="match status" value="1"/>
</dbReference>
<proteinExistence type="predicted"/>